<name>A0A0K2VC08_LEPSM</name>
<dbReference type="EMBL" id="HACA01030085">
    <property type="protein sequence ID" value="CDW47446.1"/>
    <property type="molecule type" value="Transcribed_RNA"/>
</dbReference>
<proteinExistence type="predicted"/>
<protein>
    <submittedName>
        <fullName evidence="1">Uncharacterized protein</fullName>
    </submittedName>
</protein>
<dbReference type="AlphaFoldDB" id="A0A0K2VC08"/>
<reference evidence="1" key="1">
    <citation type="submission" date="2014-05" db="EMBL/GenBank/DDBJ databases">
        <authorList>
            <person name="Chronopoulou M."/>
        </authorList>
    </citation>
    <scope>NUCLEOTIDE SEQUENCE</scope>
    <source>
        <tissue evidence="1">Whole organism</tissue>
    </source>
</reference>
<organism evidence="1">
    <name type="scientific">Lepeophtheirus salmonis</name>
    <name type="common">Salmon louse</name>
    <name type="synonym">Caligus salmonis</name>
    <dbReference type="NCBI Taxonomy" id="72036"/>
    <lineage>
        <taxon>Eukaryota</taxon>
        <taxon>Metazoa</taxon>
        <taxon>Ecdysozoa</taxon>
        <taxon>Arthropoda</taxon>
        <taxon>Crustacea</taxon>
        <taxon>Multicrustacea</taxon>
        <taxon>Hexanauplia</taxon>
        <taxon>Copepoda</taxon>
        <taxon>Siphonostomatoida</taxon>
        <taxon>Caligidae</taxon>
        <taxon>Lepeophtheirus</taxon>
    </lineage>
</organism>
<evidence type="ECO:0000313" key="1">
    <source>
        <dbReference type="EMBL" id="CDW47446.1"/>
    </source>
</evidence>
<sequence>MFKSLNIFIESSDILQAHLETIAIIKSPYCKGFS</sequence>
<accession>A0A0K2VC08</accession>